<evidence type="ECO:0000256" key="16">
    <source>
        <dbReference type="SAM" id="MobiDB-lite"/>
    </source>
</evidence>
<dbReference type="PROSITE" id="PS51421">
    <property type="entry name" value="RAS"/>
    <property type="match status" value="1"/>
</dbReference>
<evidence type="ECO:0000256" key="3">
    <source>
        <dbReference type="ARBA" id="ARBA00006270"/>
    </source>
</evidence>
<evidence type="ECO:0000256" key="2">
    <source>
        <dbReference type="ARBA" id="ARBA00004342"/>
    </source>
</evidence>
<keyword evidence="8" id="KW-0653">Protein transport</keyword>
<dbReference type="SUPFAM" id="SSF52540">
    <property type="entry name" value="P-loop containing nucleoside triphosphate hydrolases"/>
    <property type="match status" value="1"/>
</dbReference>
<evidence type="ECO:0000256" key="13">
    <source>
        <dbReference type="ARBA" id="ARBA00023288"/>
    </source>
</evidence>
<keyword evidence="6" id="KW-0812">Transmembrane</keyword>
<evidence type="ECO:0000256" key="7">
    <source>
        <dbReference type="ARBA" id="ARBA00022741"/>
    </source>
</evidence>
<evidence type="ECO:0000256" key="10">
    <source>
        <dbReference type="ARBA" id="ARBA00023128"/>
    </source>
</evidence>
<name>A0A6A6X4S1_9PLEO</name>
<dbReference type="GO" id="GO:0005525">
    <property type="term" value="F:GTP binding"/>
    <property type="evidence" value="ECO:0007669"/>
    <property type="project" value="UniProtKB-KW"/>
</dbReference>
<dbReference type="SMART" id="SM00174">
    <property type="entry name" value="RHO"/>
    <property type="match status" value="1"/>
</dbReference>
<evidence type="ECO:0000256" key="8">
    <source>
        <dbReference type="ARBA" id="ARBA00022927"/>
    </source>
</evidence>
<keyword evidence="18" id="KW-1185">Reference proteome</keyword>
<dbReference type="PROSITE" id="PS51419">
    <property type="entry name" value="RAB"/>
    <property type="match status" value="1"/>
</dbReference>
<keyword evidence="11" id="KW-0342">GTP-binding</keyword>
<dbReference type="InterPro" id="IPR013946">
    <property type="entry name" value="NCA2-like"/>
</dbReference>
<feature type="region of interest" description="Disordered" evidence="16">
    <location>
        <begin position="804"/>
        <end position="828"/>
    </location>
</feature>
<evidence type="ECO:0000313" key="18">
    <source>
        <dbReference type="Proteomes" id="UP000799757"/>
    </source>
</evidence>
<evidence type="ECO:0000256" key="6">
    <source>
        <dbReference type="ARBA" id="ARBA00022692"/>
    </source>
</evidence>
<dbReference type="InterPro" id="IPR027417">
    <property type="entry name" value="P-loop_NTPase"/>
</dbReference>
<dbReference type="SMART" id="SM00175">
    <property type="entry name" value="RAB"/>
    <property type="match status" value="1"/>
</dbReference>
<proteinExistence type="inferred from homology"/>
<keyword evidence="4" id="KW-0813">Transport</keyword>
<evidence type="ECO:0000256" key="9">
    <source>
        <dbReference type="ARBA" id="ARBA00022989"/>
    </source>
</evidence>
<evidence type="ECO:0000256" key="1">
    <source>
        <dbReference type="ARBA" id="ARBA00004225"/>
    </source>
</evidence>
<dbReference type="CDD" id="cd01867">
    <property type="entry name" value="Rab8_Rab10_Rab13_like"/>
    <property type="match status" value="1"/>
</dbReference>
<protein>
    <submittedName>
        <fullName evidence="17">NCA2-domain-containing protein</fullName>
    </submittedName>
</protein>
<dbReference type="GO" id="GO:0005886">
    <property type="term" value="C:plasma membrane"/>
    <property type="evidence" value="ECO:0007669"/>
    <property type="project" value="UniProtKB-SubCell"/>
</dbReference>
<dbReference type="PRINTS" id="PR00449">
    <property type="entry name" value="RASTRNSFRMNG"/>
</dbReference>
<dbReference type="Gene3D" id="3.40.50.300">
    <property type="entry name" value="P-loop containing nucleotide triphosphate hydrolases"/>
    <property type="match status" value="1"/>
</dbReference>
<dbReference type="NCBIfam" id="TIGR00231">
    <property type="entry name" value="small_GTP"/>
    <property type="match status" value="1"/>
</dbReference>
<comment type="subcellular location">
    <subcellularLocation>
        <location evidence="2">Cell membrane</location>
        <topology evidence="2">Lipid-anchor</topology>
        <orientation evidence="2">Cytoplasmic side</orientation>
    </subcellularLocation>
    <subcellularLocation>
        <location evidence="1">Mitochondrion membrane</location>
        <topology evidence="1">Multi-pass membrane protein</topology>
    </subcellularLocation>
</comment>
<keyword evidence="9" id="KW-1133">Transmembrane helix</keyword>
<comment type="function">
    <text evidence="15">Protein transport. Probably involved in vesicular traffic.</text>
</comment>
<dbReference type="InterPro" id="IPR005225">
    <property type="entry name" value="Small_GTP-bd"/>
</dbReference>
<comment type="similarity">
    <text evidence="3">Belongs to the small GTPase superfamily. Rab family.</text>
</comment>
<keyword evidence="10" id="KW-0496">Mitochondrion</keyword>
<keyword evidence="13" id="KW-0449">Lipoprotein</keyword>
<evidence type="ECO:0000256" key="11">
    <source>
        <dbReference type="ARBA" id="ARBA00023134"/>
    </source>
</evidence>
<dbReference type="SMART" id="SM00173">
    <property type="entry name" value="RAS"/>
    <property type="match status" value="1"/>
</dbReference>
<evidence type="ECO:0000313" key="17">
    <source>
        <dbReference type="EMBL" id="KAF2791322.1"/>
    </source>
</evidence>
<evidence type="ECO:0000256" key="15">
    <source>
        <dbReference type="ARBA" id="ARBA00025673"/>
    </source>
</evidence>
<evidence type="ECO:0000256" key="14">
    <source>
        <dbReference type="ARBA" id="ARBA00023289"/>
    </source>
</evidence>
<dbReference type="Proteomes" id="UP000799757">
    <property type="component" value="Unassembled WGS sequence"/>
</dbReference>
<accession>A0A6A6X4S1</accession>
<dbReference type="PANTHER" id="PTHR28234:SF1">
    <property type="entry name" value="NUCLEAR CONTROL OF ATPASE PROTEIN 2"/>
    <property type="match status" value="1"/>
</dbReference>
<evidence type="ECO:0000256" key="4">
    <source>
        <dbReference type="ARBA" id="ARBA00022448"/>
    </source>
</evidence>
<dbReference type="InterPro" id="IPR001806">
    <property type="entry name" value="Small_GTPase"/>
</dbReference>
<keyword evidence="12" id="KW-0472">Membrane</keyword>
<dbReference type="AlphaFoldDB" id="A0A6A6X4S1"/>
<dbReference type="EMBL" id="MU002025">
    <property type="protein sequence ID" value="KAF2791322.1"/>
    <property type="molecule type" value="Genomic_DNA"/>
</dbReference>
<organism evidence="17 18">
    <name type="scientific">Melanomma pulvis-pyrius CBS 109.77</name>
    <dbReference type="NCBI Taxonomy" id="1314802"/>
    <lineage>
        <taxon>Eukaryota</taxon>
        <taxon>Fungi</taxon>
        <taxon>Dikarya</taxon>
        <taxon>Ascomycota</taxon>
        <taxon>Pezizomycotina</taxon>
        <taxon>Dothideomycetes</taxon>
        <taxon>Pleosporomycetidae</taxon>
        <taxon>Pleosporales</taxon>
        <taxon>Melanommataceae</taxon>
        <taxon>Melanomma</taxon>
    </lineage>
</organism>
<dbReference type="OrthoDB" id="413313at2759"/>
<sequence length="828" mass="92569">MSFVVDQVRRIDSQLDRLQLSTTQPGESFSISAEEAHNPAKAARITQLQSLIKSLSTTASSKSSLVSTYTIRSVLDDAQFSSSCSTCSQLFSQEGSEEYRQADTSYEHELEWLLLSKATTQAYGAVLNTILQQTIPLEDDIWYWDDVLSTYRYAGLYSIQTSPIRLWNWSQDIYHDVRSRGGALANGWRQFYGLVKEAVRERSIADIQRRVVSPLALVRNEGRRKRAALKQIRLVNANALGILLGEGLSNESIHEDGLQTPGRFGPQDNRHRWKSTVAKSIALMDAVVLNVSDADLTVDKLDNAVATATQDDPYYELHEPSGERTATSLKPADVAGRLQELLKHTLPTYSSNFNAAVRNNGRPSVLIRYWLPAALLLVSSTTILRIAINRKEELLNWVREFGQTVFDFWSNWVVEPTKKVIGTIRHDESSEVSILSKRSLEGDRASLERMVVDFAVANPDGPTLNATQIADIRAKVREGDLTPILKAYEKDIQSPVKGAIMGNLVSALLIQIQKTKVDVEVAMSGIDSILKSQELLFGFIGLTPGVLVTIGVYRWLSGVFSTRKGVQRWAKEGQLLMILRNIDRILVGATPTEFGEISYKDHGLLLCEVHLLRQAASGILPRRIFHDFLEEIDELVDVRCGLDRQQKVVERIREDSFTPSFITTIGIDFKIRTIELDGKRVKLQIWDTAGQERFRTITTAYYRGAMGILLVYDVTDERSFNNIRTWFSNVEQHATEGVNKILIGNKCDWEEKRQISTERGQALADELGIPFLEVSAKSNINVDTAFYSLAADIKKRLIDSARTDQQTTSRVDVGDNSAGSGGIGGKCC</sequence>
<keyword evidence="5" id="KW-1003">Cell membrane</keyword>
<dbReference type="GO" id="GO:0015031">
    <property type="term" value="P:protein transport"/>
    <property type="evidence" value="ECO:0007669"/>
    <property type="project" value="UniProtKB-KW"/>
</dbReference>
<keyword evidence="7" id="KW-0547">Nucleotide-binding</keyword>
<dbReference type="FunFam" id="3.40.50.300:FF:000363">
    <property type="entry name" value="Secretion related GTPase srgA"/>
    <property type="match status" value="1"/>
</dbReference>
<reference evidence="17" key="1">
    <citation type="journal article" date="2020" name="Stud. Mycol.">
        <title>101 Dothideomycetes genomes: a test case for predicting lifestyles and emergence of pathogens.</title>
        <authorList>
            <person name="Haridas S."/>
            <person name="Albert R."/>
            <person name="Binder M."/>
            <person name="Bloem J."/>
            <person name="Labutti K."/>
            <person name="Salamov A."/>
            <person name="Andreopoulos B."/>
            <person name="Baker S."/>
            <person name="Barry K."/>
            <person name="Bills G."/>
            <person name="Bluhm B."/>
            <person name="Cannon C."/>
            <person name="Castanera R."/>
            <person name="Culley D."/>
            <person name="Daum C."/>
            <person name="Ezra D."/>
            <person name="Gonzalez J."/>
            <person name="Henrissat B."/>
            <person name="Kuo A."/>
            <person name="Liang C."/>
            <person name="Lipzen A."/>
            <person name="Lutzoni F."/>
            <person name="Magnuson J."/>
            <person name="Mondo S."/>
            <person name="Nolan M."/>
            <person name="Ohm R."/>
            <person name="Pangilinan J."/>
            <person name="Park H.-J."/>
            <person name="Ramirez L."/>
            <person name="Alfaro M."/>
            <person name="Sun H."/>
            <person name="Tritt A."/>
            <person name="Yoshinaga Y."/>
            <person name="Zwiers L.-H."/>
            <person name="Turgeon B."/>
            <person name="Goodwin S."/>
            <person name="Spatafora J."/>
            <person name="Crous P."/>
            <person name="Grigoriev I."/>
        </authorList>
    </citation>
    <scope>NUCLEOTIDE SEQUENCE</scope>
    <source>
        <strain evidence="17">CBS 109.77</strain>
    </source>
</reference>
<evidence type="ECO:0000256" key="12">
    <source>
        <dbReference type="ARBA" id="ARBA00023136"/>
    </source>
</evidence>
<feature type="compositionally biased region" description="Gly residues" evidence="16">
    <location>
        <begin position="819"/>
        <end position="828"/>
    </location>
</feature>
<gene>
    <name evidence="17" type="ORF">K505DRAFT_351373</name>
</gene>
<dbReference type="SMART" id="SM00176">
    <property type="entry name" value="RAN"/>
    <property type="match status" value="1"/>
</dbReference>
<evidence type="ECO:0000256" key="5">
    <source>
        <dbReference type="ARBA" id="ARBA00022475"/>
    </source>
</evidence>
<keyword evidence="14" id="KW-0636">Prenylation</keyword>
<dbReference type="PANTHER" id="PTHR28234">
    <property type="entry name" value="NUCLEAR CONTROL OF ATPASE PROTEIN 2"/>
    <property type="match status" value="1"/>
</dbReference>
<dbReference type="Pfam" id="PF08637">
    <property type="entry name" value="NCA2"/>
    <property type="match status" value="1"/>
</dbReference>
<dbReference type="GO" id="GO:0005741">
    <property type="term" value="C:mitochondrial outer membrane"/>
    <property type="evidence" value="ECO:0007669"/>
    <property type="project" value="TreeGrafter"/>
</dbReference>
<dbReference type="GO" id="GO:0003924">
    <property type="term" value="F:GTPase activity"/>
    <property type="evidence" value="ECO:0007669"/>
    <property type="project" value="InterPro"/>
</dbReference>